<name>A0A7X1J154_9ACTN</name>
<evidence type="ECO:0000256" key="4">
    <source>
        <dbReference type="ARBA" id="ARBA00022989"/>
    </source>
</evidence>
<dbReference type="InterPro" id="IPR020846">
    <property type="entry name" value="MFS_dom"/>
</dbReference>
<keyword evidence="9" id="KW-1185">Reference proteome</keyword>
<feature type="transmembrane region" description="Helical" evidence="6">
    <location>
        <begin position="355"/>
        <end position="378"/>
    </location>
</feature>
<organism evidence="8 9">
    <name type="scientific">Streptomyces cupreus</name>
    <dbReference type="NCBI Taxonomy" id="2759956"/>
    <lineage>
        <taxon>Bacteria</taxon>
        <taxon>Bacillati</taxon>
        <taxon>Actinomycetota</taxon>
        <taxon>Actinomycetes</taxon>
        <taxon>Kitasatosporales</taxon>
        <taxon>Streptomycetaceae</taxon>
        <taxon>Streptomyces</taxon>
    </lineage>
</organism>
<dbReference type="Gene3D" id="1.20.1250.20">
    <property type="entry name" value="MFS general substrate transporter like domains"/>
    <property type="match status" value="1"/>
</dbReference>
<dbReference type="InterPro" id="IPR036259">
    <property type="entry name" value="MFS_trans_sf"/>
</dbReference>
<dbReference type="PANTHER" id="PTHR23513:SF6">
    <property type="entry name" value="MAJOR FACILITATOR SUPERFAMILY ASSOCIATED DOMAIN-CONTAINING PROTEIN"/>
    <property type="match status" value="1"/>
</dbReference>
<feature type="transmembrane region" description="Helical" evidence="6">
    <location>
        <begin position="230"/>
        <end position="257"/>
    </location>
</feature>
<keyword evidence="3 6" id="KW-0812">Transmembrane</keyword>
<dbReference type="CDD" id="cd06173">
    <property type="entry name" value="MFS_MefA_like"/>
    <property type="match status" value="1"/>
</dbReference>
<comment type="caution">
    <text evidence="8">The sequence shown here is derived from an EMBL/GenBank/DDBJ whole genome shotgun (WGS) entry which is preliminary data.</text>
</comment>
<dbReference type="AlphaFoldDB" id="A0A7X1J154"/>
<dbReference type="Proteomes" id="UP000584670">
    <property type="component" value="Unassembled WGS sequence"/>
</dbReference>
<keyword evidence="2" id="KW-1003">Cell membrane</keyword>
<evidence type="ECO:0000256" key="3">
    <source>
        <dbReference type="ARBA" id="ARBA00022692"/>
    </source>
</evidence>
<feature type="transmembrane region" description="Helical" evidence="6">
    <location>
        <begin position="263"/>
        <end position="287"/>
    </location>
</feature>
<dbReference type="RefSeq" id="WP_186281561.1">
    <property type="nucleotide sequence ID" value="NZ_JACMSF010000007.1"/>
</dbReference>
<protein>
    <submittedName>
        <fullName evidence="8">MFS transporter</fullName>
    </submittedName>
</protein>
<feature type="transmembrane region" description="Helical" evidence="6">
    <location>
        <begin position="316"/>
        <end position="334"/>
    </location>
</feature>
<dbReference type="EMBL" id="JACMSF010000007">
    <property type="protein sequence ID" value="MBC2901699.1"/>
    <property type="molecule type" value="Genomic_DNA"/>
</dbReference>
<proteinExistence type="predicted"/>
<dbReference type="GO" id="GO:0005886">
    <property type="term" value="C:plasma membrane"/>
    <property type="evidence" value="ECO:0007669"/>
    <property type="project" value="UniProtKB-SubCell"/>
</dbReference>
<evidence type="ECO:0000256" key="5">
    <source>
        <dbReference type="ARBA" id="ARBA00023136"/>
    </source>
</evidence>
<evidence type="ECO:0000259" key="7">
    <source>
        <dbReference type="PROSITE" id="PS50850"/>
    </source>
</evidence>
<feature type="transmembrane region" description="Helical" evidence="6">
    <location>
        <begin position="384"/>
        <end position="402"/>
    </location>
</feature>
<evidence type="ECO:0000256" key="6">
    <source>
        <dbReference type="SAM" id="Phobius"/>
    </source>
</evidence>
<comment type="subcellular location">
    <subcellularLocation>
        <location evidence="1">Cell membrane</location>
        <topology evidence="1">Multi-pass membrane protein</topology>
    </subcellularLocation>
</comment>
<dbReference type="GO" id="GO:0022857">
    <property type="term" value="F:transmembrane transporter activity"/>
    <property type="evidence" value="ECO:0007669"/>
    <property type="project" value="InterPro"/>
</dbReference>
<dbReference type="Pfam" id="PF07690">
    <property type="entry name" value="MFS_1"/>
    <property type="match status" value="1"/>
</dbReference>
<keyword evidence="4 6" id="KW-1133">Transmembrane helix</keyword>
<keyword evidence="5 6" id="KW-0472">Membrane</keyword>
<evidence type="ECO:0000256" key="2">
    <source>
        <dbReference type="ARBA" id="ARBA00022475"/>
    </source>
</evidence>
<reference evidence="8 9" key="1">
    <citation type="submission" date="2020-08" db="EMBL/GenBank/DDBJ databases">
        <title>Streptomyces sp. PSKA01 genome sequencing and assembly.</title>
        <authorList>
            <person name="Mandal S."/>
            <person name="Maiti P.K."/>
            <person name="Das P."/>
        </authorList>
    </citation>
    <scope>NUCLEOTIDE SEQUENCE [LARGE SCALE GENOMIC DNA]</scope>
    <source>
        <strain evidence="8 9">PSKA01</strain>
    </source>
</reference>
<evidence type="ECO:0000313" key="9">
    <source>
        <dbReference type="Proteomes" id="UP000584670"/>
    </source>
</evidence>
<evidence type="ECO:0000313" key="8">
    <source>
        <dbReference type="EMBL" id="MBC2901699.1"/>
    </source>
</evidence>
<sequence>MATVESGDVRAPAWRGGFGRLWSAAVLSSFGDALRTAALPLLAATLTDRPLLIAAVTACGYLPWIVFGLLGGAVADRVDQRRAMWMIDALRGLLVAGFAVAVALGHASIALLIALAFALTTLQTLFDNASTALLPALVDRTELGSANARLMTGQRLAGGLLGAPVVPLLITAGAAAPFAADAVTFLVAAALVASLRTAPPERGPRPAGSTLRREITEGLRTLGRDRALRGLCAATALCNIGMGALIATLVLLVTGWLDAGNTGYAVAMTAYTAGSLTGGLVGGTLVARAGRVRAVLLAGVVQIGALVVMGSVRHLVALALALAVFGFMGMVWNVNTTTLMQQRSPADMLGRVSSAFRTLGVAGAPLGALLGGAIATAWGLNSPALLAAAFFVLSVIALIPVLKVDVLVVAPHDDSTTAHVTR</sequence>
<feature type="transmembrane region" description="Helical" evidence="6">
    <location>
        <begin position="51"/>
        <end position="72"/>
    </location>
</feature>
<dbReference type="SUPFAM" id="SSF103473">
    <property type="entry name" value="MFS general substrate transporter"/>
    <property type="match status" value="1"/>
</dbReference>
<dbReference type="PROSITE" id="PS50850">
    <property type="entry name" value="MFS"/>
    <property type="match status" value="1"/>
</dbReference>
<dbReference type="PANTHER" id="PTHR23513">
    <property type="entry name" value="INTEGRAL MEMBRANE EFFLUX PROTEIN-RELATED"/>
    <property type="match status" value="1"/>
</dbReference>
<feature type="domain" description="Major facilitator superfamily (MFS) profile" evidence="7">
    <location>
        <begin position="9"/>
        <end position="412"/>
    </location>
</feature>
<feature type="transmembrane region" description="Helical" evidence="6">
    <location>
        <begin position="168"/>
        <end position="195"/>
    </location>
</feature>
<gene>
    <name evidence="8" type="ORF">H4N64_08795</name>
</gene>
<feature type="transmembrane region" description="Helical" evidence="6">
    <location>
        <begin position="93"/>
        <end position="119"/>
    </location>
</feature>
<dbReference type="InterPro" id="IPR011701">
    <property type="entry name" value="MFS"/>
</dbReference>
<evidence type="ECO:0000256" key="1">
    <source>
        <dbReference type="ARBA" id="ARBA00004651"/>
    </source>
</evidence>
<accession>A0A7X1J154</accession>
<feature type="transmembrane region" description="Helical" evidence="6">
    <location>
        <begin position="294"/>
        <end position="310"/>
    </location>
</feature>